<evidence type="ECO:0000256" key="21">
    <source>
        <dbReference type="SAM" id="Phobius"/>
    </source>
</evidence>
<keyword evidence="15" id="KW-0624">Polysaccharide degradation</keyword>
<keyword evidence="9" id="KW-0732">Signal</keyword>
<feature type="transmembrane region" description="Helical" evidence="21">
    <location>
        <begin position="274"/>
        <end position="297"/>
    </location>
</feature>
<keyword evidence="11 21" id="KW-0472">Membrane</keyword>
<evidence type="ECO:0000256" key="14">
    <source>
        <dbReference type="ARBA" id="ARBA00023316"/>
    </source>
</evidence>
<keyword evidence="14" id="KW-0961">Cell wall biogenesis/degradation</keyword>
<keyword evidence="12" id="KW-0325">Glycoprotein</keyword>
<dbReference type="eggNOG" id="ENOG502QTKT">
    <property type="taxonomic scope" value="Eukaryota"/>
</dbReference>
<dbReference type="GO" id="GO:0009277">
    <property type="term" value="C:fungal-type cell wall"/>
    <property type="evidence" value="ECO:0007669"/>
    <property type="project" value="TreeGrafter"/>
</dbReference>
<dbReference type="GO" id="GO:0042973">
    <property type="term" value="F:glucan endo-1,3-beta-D-glucosidase activity"/>
    <property type="evidence" value="ECO:0007669"/>
    <property type="project" value="UniProtKB-EC"/>
</dbReference>
<sequence length="636" mass="68814">MSHLGAPPGPRRDFSFNPQDDRNPTVTPQQQGPYSAYNSAPATGWGDHNPQRSTSDASWHTYEPPSRSLAPSPALDHTPTVIRKNVDPSSAAAASHTLAMVREDLVPEGQYAAYNGQQQQQQYPQYAAPQYPPNVSSGAPAAPLLASGGIPSPHHLQGGPPGSRQGPNGQILVDPVLGQYTDNPYKRMSTTWDPALAQNGFDGAHDVLSDDEDNGTVRGGRKAGMAATLGGVGAAAATRDSMKGGLLNKSAAAGGGEKSEWLQQREAKSKKSRCTLIVTLIVLLLLIAGGVAAGVILTKKHDAATSGDTTAVGGAGQTEEEDLRLNGMLDKNSAEIKQLLNNPALHKVFHGMDYTPLNGVYPECLHNPPTQNNITRDIAVLSLLTDKIRLYGTDCNQTEMVLHAIDALGIDMKVWIGVWLDGNSTTNERQLGHLYTLLENDNYHDKFAGVAVGNEVLFAKTLTETQLFSIISEVRTNLTNLNYNIPVGTSDLGSNWNTVMASQVDVLMANVHPFFAGVKVEDAADWTWEFFVNNDIAQTVGLTKKPRVMISEVGWPSGGGRTNASIAGVPELNTFMNAFVCKENKRGTEYFWFSGFDEPWKVRYNEPELGREFEDKWGLLDVNRQLKKGLSIPTCN</sequence>
<keyword evidence="23" id="KW-1185">Reference proteome</keyword>
<dbReference type="GO" id="GO:0009986">
    <property type="term" value="C:cell surface"/>
    <property type="evidence" value="ECO:0007669"/>
    <property type="project" value="TreeGrafter"/>
</dbReference>
<evidence type="ECO:0000256" key="2">
    <source>
        <dbReference type="ARBA" id="ARBA00004191"/>
    </source>
</evidence>
<evidence type="ECO:0000256" key="20">
    <source>
        <dbReference type="SAM" id="MobiDB-lite"/>
    </source>
</evidence>
<evidence type="ECO:0000313" key="22">
    <source>
        <dbReference type="EMBL" id="CCX07899.1"/>
    </source>
</evidence>
<dbReference type="EC" id="3.2.1.39" evidence="5"/>
<dbReference type="GO" id="GO:0000272">
    <property type="term" value="P:polysaccharide catabolic process"/>
    <property type="evidence" value="ECO:0007669"/>
    <property type="project" value="UniProtKB-KW"/>
</dbReference>
<gene>
    <name evidence="22" type="ORF">PCON_07488</name>
</gene>
<evidence type="ECO:0000256" key="7">
    <source>
        <dbReference type="ARBA" id="ARBA00022512"/>
    </source>
</evidence>
<dbReference type="PANTHER" id="PTHR16631">
    <property type="entry name" value="GLUCAN 1,3-BETA-GLUCOSIDASE"/>
    <property type="match status" value="1"/>
</dbReference>
<organism evidence="22 23">
    <name type="scientific">Pyronema omphalodes (strain CBS 100304)</name>
    <name type="common">Pyronema confluens</name>
    <dbReference type="NCBI Taxonomy" id="1076935"/>
    <lineage>
        <taxon>Eukaryota</taxon>
        <taxon>Fungi</taxon>
        <taxon>Dikarya</taxon>
        <taxon>Ascomycota</taxon>
        <taxon>Pezizomycotina</taxon>
        <taxon>Pezizomycetes</taxon>
        <taxon>Pezizales</taxon>
        <taxon>Pyronemataceae</taxon>
        <taxon>Pyronema</taxon>
    </lineage>
</organism>
<comment type="catalytic activity">
    <reaction evidence="1">
        <text>Hydrolysis of (1-&gt;3)-beta-D-glucosidic linkages in (1-&gt;3)-beta-D-glucans.</text>
        <dbReference type="EC" id="3.2.1.39"/>
    </reaction>
</comment>
<keyword evidence="10" id="KW-0378">Hydrolase</keyword>
<evidence type="ECO:0000256" key="18">
    <source>
        <dbReference type="ARBA" id="ARBA00043078"/>
    </source>
</evidence>
<proteinExistence type="inferred from homology"/>
<evidence type="ECO:0000256" key="9">
    <source>
        <dbReference type="ARBA" id="ARBA00022729"/>
    </source>
</evidence>
<keyword evidence="8" id="KW-0964">Secreted</keyword>
<dbReference type="PANTHER" id="PTHR16631:SF17">
    <property type="entry name" value="GLUCAN ENDO-1,3-BETA-GLUCOSIDASE BTGC"/>
    <property type="match status" value="1"/>
</dbReference>
<dbReference type="GO" id="GO:0005576">
    <property type="term" value="C:extracellular region"/>
    <property type="evidence" value="ECO:0007669"/>
    <property type="project" value="TreeGrafter"/>
</dbReference>
<evidence type="ECO:0000256" key="19">
    <source>
        <dbReference type="RuleBase" id="RU004335"/>
    </source>
</evidence>
<reference evidence="22 23" key="1">
    <citation type="journal article" date="2013" name="PLoS Genet.">
        <title>The genome and development-dependent transcriptomes of Pyronema confluens: a window into fungal evolution.</title>
        <authorList>
            <person name="Traeger S."/>
            <person name="Altegoer F."/>
            <person name="Freitag M."/>
            <person name="Gabaldon T."/>
            <person name="Kempken F."/>
            <person name="Kumar A."/>
            <person name="Marcet-Houben M."/>
            <person name="Poggeler S."/>
            <person name="Stajich J.E."/>
            <person name="Nowrousian M."/>
        </authorList>
    </citation>
    <scope>NUCLEOTIDE SEQUENCE [LARGE SCALE GENOMIC DNA]</scope>
    <source>
        <strain evidence="23">CBS 100304</strain>
        <tissue evidence="22">Vegetative mycelium</tissue>
    </source>
</reference>
<evidence type="ECO:0000256" key="10">
    <source>
        <dbReference type="ARBA" id="ARBA00022801"/>
    </source>
</evidence>
<dbReference type="Gene3D" id="3.20.20.80">
    <property type="entry name" value="Glycosidases"/>
    <property type="match status" value="2"/>
</dbReference>
<dbReference type="Pfam" id="PF00332">
    <property type="entry name" value="Glyco_hydro_17"/>
    <property type="match status" value="1"/>
</dbReference>
<evidence type="ECO:0000256" key="5">
    <source>
        <dbReference type="ARBA" id="ARBA00012780"/>
    </source>
</evidence>
<dbReference type="SUPFAM" id="SSF51445">
    <property type="entry name" value="(Trans)glycosidases"/>
    <property type="match status" value="1"/>
</dbReference>
<evidence type="ECO:0000256" key="4">
    <source>
        <dbReference type="ARBA" id="ARBA00008773"/>
    </source>
</evidence>
<comment type="subcellular location">
    <subcellularLocation>
        <location evidence="3">Cell membrane</location>
        <topology evidence="3">Single-pass type II membrane protein</topology>
    </subcellularLocation>
    <subcellularLocation>
        <location evidence="2">Secreted</location>
        <location evidence="2">Cell wall</location>
    </subcellularLocation>
</comment>
<evidence type="ECO:0000256" key="13">
    <source>
        <dbReference type="ARBA" id="ARBA00023277"/>
    </source>
</evidence>
<feature type="region of interest" description="Disordered" evidence="20">
    <location>
        <begin position="132"/>
        <end position="172"/>
    </location>
</feature>
<feature type="compositionally biased region" description="Low complexity" evidence="20">
    <location>
        <begin position="132"/>
        <end position="149"/>
    </location>
</feature>
<keyword evidence="21" id="KW-1133">Transmembrane helix</keyword>
<dbReference type="InterPro" id="IPR000490">
    <property type="entry name" value="Glyco_hydro_17"/>
</dbReference>
<feature type="compositionally biased region" description="Polar residues" evidence="20">
    <location>
        <begin position="24"/>
        <end position="41"/>
    </location>
</feature>
<keyword evidence="6" id="KW-1003">Cell membrane</keyword>
<dbReference type="GO" id="GO:0071555">
    <property type="term" value="P:cell wall organization"/>
    <property type="evidence" value="ECO:0007669"/>
    <property type="project" value="UniProtKB-KW"/>
</dbReference>
<dbReference type="EMBL" id="HF935380">
    <property type="protein sequence ID" value="CCX07899.1"/>
    <property type="molecule type" value="Genomic_DNA"/>
</dbReference>
<evidence type="ECO:0000256" key="12">
    <source>
        <dbReference type="ARBA" id="ARBA00023180"/>
    </source>
</evidence>
<accession>U4L052</accession>
<dbReference type="STRING" id="1076935.U4L052"/>
<dbReference type="OrthoDB" id="68336at2759"/>
<keyword evidence="21" id="KW-0812">Transmembrane</keyword>
<evidence type="ECO:0000256" key="6">
    <source>
        <dbReference type="ARBA" id="ARBA00022475"/>
    </source>
</evidence>
<dbReference type="InterPro" id="IPR050732">
    <property type="entry name" value="Beta-glucan_modifiers"/>
</dbReference>
<evidence type="ECO:0000256" key="8">
    <source>
        <dbReference type="ARBA" id="ARBA00022525"/>
    </source>
</evidence>
<evidence type="ECO:0000256" key="3">
    <source>
        <dbReference type="ARBA" id="ARBA00004401"/>
    </source>
</evidence>
<dbReference type="Proteomes" id="UP000018144">
    <property type="component" value="Unassembled WGS sequence"/>
</dbReference>
<protein>
    <recommendedName>
        <fullName evidence="5">glucan endo-1,3-beta-D-glucosidase</fullName>
        <ecNumber evidence="5">3.2.1.39</ecNumber>
    </recommendedName>
    <alternativeName>
        <fullName evidence="18">Endo-1,3-beta-glucanase btgC</fullName>
    </alternativeName>
    <alternativeName>
        <fullName evidence="17">Laminarinase btgC</fullName>
    </alternativeName>
</protein>
<feature type="compositionally biased region" description="Basic and acidic residues" evidence="20">
    <location>
        <begin position="10"/>
        <end position="23"/>
    </location>
</feature>
<keyword evidence="13" id="KW-0119">Carbohydrate metabolism</keyword>
<evidence type="ECO:0000256" key="11">
    <source>
        <dbReference type="ARBA" id="ARBA00023136"/>
    </source>
</evidence>
<comment type="function">
    <text evidence="16">Glucanases play a role in cell expansion during growth, in cell-cell fusion during mating, and in spore release during sporulation. This enzyme may be involved in beta-glucan degradation. Active on laminarin and lichenan.</text>
</comment>
<name>U4L052_PYROM</name>
<dbReference type="GO" id="GO:0005886">
    <property type="term" value="C:plasma membrane"/>
    <property type="evidence" value="ECO:0007669"/>
    <property type="project" value="UniProtKB-SubCell"/>
</dbReference>
<evidence type="ECO:0000256" key="15">
    <source>
        <dbReference type="ARBA" id="ARBA00023326"/>
    </source>
</evidence>
<evidence type="ECO:0000313" key="23">
    <source>
        <dbReference type="Proteomes" id="UP000018144"/>
    </source>
</evidence>
<comment type="similarity">
    <text evidence="4 19">Belongs to the glycosyl hydrolase 17 family.</text>
</comment>
<dbReference type="AlphaFoldDB" id="U4L052"/>
<feature type="region of interest" description="Disordered" evidence="20">
    <location>
        <begin position="1"/>
        <end position="80"/>
    </location>
</feature>
<feature type="compositionally biased region" description="Low complexity" evidence="20">
    <location>
        <begin position="64"/>
        <end position="75"/>
    </location>
</feature>
<keyword evidence="7" id="KW-0134">Cell wall</keyword>
<dbReference type="OMA" id="QDMRRSS"/>
<evidence type="ECO:0000256" key="16">
    <source>
        <dbReference type="ARBA" id="ARBA00037649"/>
    </source>
</evidence>
<evidence type="ECO:0000256" key="17">
    <source>
        <dbReference type="ARBA" id="ARBA00042373"/>
    </source>
</evidence>
<dbReference type="InterPro" id="IPR017853">
    <property type="entry name" value="GH"/>
</dbReference>
<evidence type="ECO:0000256" key="1">
    <source>
        <dbReference type="ARBA" id="ARBA00000382"/>
    </source>
</evidence>